<organism evidence="2 3">
    <name type="scientific">Oryza meyeriana var. granulata</name>
    <dbReference type="NCBI Taxonomy" id="110450"/>
    <lineage>
        <taxon>Eukaryota</taxon>
        <taxon>Viridiplantae</taxon>
        <taxon>Streptophyta</taxon>
        <taxon>Embryophyta</taxon>
        <taxon>Tracheophyta</taxon>
        <taxon>Spermatophyta</taxon>
        <taxon>Magnoliopsida</taxon>
        <taxon>Liliopsida</taxon>
        <taxon>Poales</taxon>
        <taxon>Poaceae</taxon>
        <taxon>BOP clade</taxon>
        <taxon>Oryzoideae</taxon>
        <taxon>Oryzeae</taxon>
        <taxon>Oryzinae</taxon>
        <taxon>Oryza</taxon>
        <taxon>Oryza meyeriana</taxon>
    </lineage>
</organism>
<accession>A0A6G1FGK1</accession>
<keyword evidence="3" id="KW-1185">Reference proteome</keyword>
<proteinExistence type="predicted"/>
<name>A0A6G1FGK1_9ORYZ</name>
<dbReference type="EMBL" id="SPHZ02000001">
    <property type="protein sequence ID" value="KAF0935991.1"/>
    <property type="molecule type" value="Genomic_DNA"/>
</dbReference>
<dbReference type="AlphaFoldDB" id="A0A6G1FGK1"/>
<dbReference type="Proteomes" id="UP000479710">
    <property type="component" value="Unassembled WGS sequence"/>
</dbReference>
<feature type="region of interest" description="Disordered" evidence="1">
    <location>
        <begin position="1"/>
        <end position="25"/>
    </location>
</feature>
<evidence type="ECO:0000256" key="1">
    <source>
        <dbReference type="SAM" id="MobiDB-lite"/>
    </source>
</evidence>
<comment type="caution">
    <text evidence="2">The sequence shown here is derived from an EMBL/GenBank/DDBJ whole genome shotgun (WGS) entry which is preliminary data.</text>
</comment>
<protein>
    <submittedName>
        <fullName evidence="2">Uncharacterized protein</fullName>
    </submittedName>
</protein>
<evidence type="ECO:0000313" key="2">
    <source>
        <dbReference type="EMBL" id="KAF0935991.1"/>
    </source>
</evidence>
<evidence type="ECO:0000313" key="3">
    <source>
        <dbReference type="Proteomes" id="UP000479710"/>
    </source>
</evidence>
<gene>
    <name evidence="2" type="ORF">E2562_037754</name>
</gene>
<reference evidence="2 3" key="1">
    <citation type="submission" date="2019-11" db="EMBL/GenBank/DDBJ databases">
        <title>Whole genome sequence of Oryza granulata.</title>
        <authorList>
            <person name="Li W."/>
        </authorList>
    </citation>
    <scope>NUCLEOTIDE SEQUENCE [LARGE SCALE GENOMIC DNA]</scope>
    <source>
        <strain evidence="3">cv. Menghai</strain>
        <tissue evidence="2">Leaf</tissue>
    </source>
</reference>
<sequence>MAAAAAGSQPDAVVRPSTSRELARPSTVACFSDTPNLGARARGVSPCRADRVTSRLAAVIDRASAAASSEPRSLGLSNMSALGCIQDQPRRERRVVMSRIGGL</sequence>